<dbReference type="PATRIC" id="fig|980422.3.peg.295"/>
<dbReference type="OrthoDB" id="386260at2"/>
<gene>
    <name evidence="1" type="ORF">SLY_0318</name>
</gene>
<dbReference type="EMBL" id="CP002548">
    <property type="protein sequence ID" value="AGL90240.1"/>
    <property type="molecule type" value="Genomic_DNA"/>
</dbReference>
<accession>R4RLM8</accession>
<proteinExistence type="predicted"/>
<organism evidence="1 2">
    <name type="scientific">Strawberry lethal yellows phytoplasma (CPA) str. NZSb11</name>
    <dbReference type="NCBI Taxonomy" id="980422"/>
    <lineage>
        <taxon>Bacteria</taxon>
        <taxon>Bacillati</taxon>
        <taxon>Mycoplasmatota</taxon>
        <taxon>Mollicutes</taxon>
        <taxon>Acholeplasmatales</taxon>
        <taxon>Acholeplasmataceae</taxon>
        <taxon>Candidatus Phytoplasma</taxon>
        <taxon>16SrXII (Stolbur group)</taxon>
    </lineage>
</organism>
<protein>
    <submittedName>
        <fullName evidence="1">Uncharacterized protein</fullName>
    </submittedName>
</protein>
<dbReference type="HOGENOM" id="CLU_1776420_0_0_14"/>
<reference evidence="1 2" key="1">
    <citation type="journal article" date="2013" name="BMC Genomics">
        <title>Comparison of the complete genome sequence of two closely related isolates of 'Candidatus Phytoplasma australiense' reveals genome plasticity.</title>
        <authorList>
            <person name="Andersen M.T."/>
            <person name="Liefting L.W."/>
            <person name="Havukkala I."/>
            <person name="Beever R.E."/>
        </authorList>
    </citation>
    <scope>NUCLEOTIDE SEQUENCE [LARGE SCALE GENOMIC DNA]</scope>
    <source>
        <strain evidence="1 2">NZSb11</strain>
    </source>
</reference>
<evidence type="ECO:0000313" key="2">
    <source>
        <dbReference type="Proteomes" id="UP000013941"/>
    </source>
</evidence>
<dbReference type="Proteomes" id="UP000013941">
    <property type="component" value="Chromosome"/>
</dbReference>
<evidence type="ECO:0000313" key="1">
    <source>
        <dbReference type="EMBL" id="AGL90240.1"/>
    </source>
</evidence>
<keyword evidence="2" id="KW-1185">Reference proteome</keyword>
<dbReference type="KEGG" id="nzs:SLY_0318"/>
<name>R4RLM8_PHYAS</name>
<dbReference type="AlphaFoldDB" id="R4RLM8"/>
<sequence length="146" mass="16037">MSAGNFVASGLNVVVNNRLSQLTADLVSNNLVVLENSQNIREIEYLFMGAIDIVDDVPIVRNVARSGLEVFKTFGKAVNYPTNFFEGVINGVNDQNYKPIEIPLDLLENTGRLTEGAVVGVAEATINTSKDICYGFKDIFSKLFSW</sequence>